<keyword evidence="3" id="KW-1185">Reference proteome</keyword>
<organism evidence="2 3">
    <name type="scientific">Adiantum capillus-veneris</name>
    <name type="common">Maidenhair fern</name>
    <dbReference type="NCBI Taxonomy" id="13818"/>
    <lineage>
        <taxon>Eukaryota</taxon>
        <taxon>Viridiplantae</taxon>
        <taxon>Streptophyta</taxon>
        <taxon>Embryophyta</taxon>
        <taxon>Tracheophyta</taxon>
        <taxon>Polypodiopsida</taxon>
        <taxon>Polypodiidae</taxon>
        <taxon>Polypodiales</taxon>
        <taxon>Pteridineae</taxon>
        <taxon>Pteridaceae</taxon>
        <taxon>Vittarioideae</taxon>
        <taxon>Adiantum</taxon>
    </lineage>
</organism>
<gene>
    <name evidence="2" type="ORF">GOP47_0011648</name>
</gene>
<reference evidence="2" key="1">
    <citation type="submission" date="2021-01" db="EMBL/GenBank/DDBJ databases">
        <title>Adiantum capillus-veneris genome.</title>
        <authorList>
            <person name="Fang Y."/>
            <person name="Liao Q."/>
        </authorList>
    </citation>
    <scope>NUCLEOTIDE SEQUENCE</scope>
    <source>
        <strain evidence="2">H3</strain>
        <tissue evidence="2">Leaf</tissue>
    </source>
</reference>
<dbReference type="AlphaFoldDB" id="A0A9D4UT60"/>
<feature type="transmembrane region" description="Helical" evidence="1">
    <location>
        <begin position="12"/>
        <end position="33"/>
    </location>
</feature>
<comment type="caution">
    <text evidence="2">The sequence shown here is derived from an EMBL/GenBank/DDBJ whole genome shotgun (WGS) entry which is preliminary data.</text>
</comment>
<feature type="transmembrane region" description="Helical" evidence="1">
    <location>
        <begin position="45"/>
        <end position="66"/>
    </location>
</feature>
<keyword evidence="1" id="KW-0472">Membrane</keyword>
<dbReference type="EMBL" id="JABFUD020000011">
    <property type="protein sequence ID" value="KAI5073635.1"/>
    <property type="molecule type" value="Genomic_DNA"/>
</dbReference>
<evidence type="ECO:0000313" key="2">
    <source>
        <dbReference type="EMBL" id="KAI5073635.1"/>
    </source>
</evidence>
<protein>
    <recommendedName>
        <fullName evidence="4">Transmembrane protein</fullName>
    </recommendedName>
</protein>
<dbReference type="Proteomes" id="UP000886520">
    <property type="component" value="Chromosome 11"/>
</dbReference>
<name>A0A9D4UT60_ADICA</name>
<evidence type="ECO:0000256" key="1">
    <source>
        <dbReference type="SAM" id="Phobius"/>
    </source>
</evidence>
<keyword evidence="1" id="KW-0812">Transmembrane</keyword>
<evidence type="ECO:0000313" key="3">
    <source>
        <dbReference type="Proteomes" id="UP000886520"/>
    </source>
</evidence>
<sequence length="84" mass="9301">MEDFWWPGSLAEGLLGMAPLVTTMVVFVAHARLPWLVKNTSSGDGYLGSCPFVVAMFFLGFFVVLVMRRLASLVWACVAMMVRV</sequence>
<evidence type="ECO:0008006" key="4">
    <source>
        <dbReference type="Google" id="ProtNLM"/>
    </source>
</evidence>
<proteinExistence type="predicted"/>
<keyword evidence="1" id="KW-1133">Transmembrane helix</keyword>
<accession>A0A9D4UT60</accession>